<dbReference type="InterPro" id="IPR001283">
    <property type="entry name" value="CRISP-related"/>
</dbReference>
<evidence type="ECO:0000256" key="1">
    <source>
        <dbReference type="ARBA" id="ARBA00009923"/>
    </source>
</evidence>
<dbReference type="Proteomes" id="UP001046870">
    <property type="component" value="Chromosome 6"/>
</dbReference>
<dbReference type="SMART" id="SM00198">
    <property type="entry name" value="SCP"/>
    <property type="match status" value="3"/>
</dbReference>
<dbReference type="AlphaFoldDB" id="A0A9D3Q5J3"/>
<dbReference type="FunFam" id="3.40.33.10:FF:000002">
    <property type="entry name" value="Golgi-associated plant pathogenesis-related protein 1"/>
    <property type="match status" value="3"/>
</dbReference>
<name>A0A9D3Q5J3_MEGAT</name>
<evidence type="ECO:0000313" key="4">
    <source>
        <dbReference type="EMBL" id="KAG7476793.1"/>
    </source>
</evidence>
<comment type="similarity">
    <text evidence="1">Belongs to the CRISP family.</text>
</comment>
<accession>A0A9D3Q5J3</accession>
<feature type="region of interest" description="Disordered" evidence="2">
    <location>
        <begin position="172"/>
        <end position="207"/>
    </location>
</feature>
<proteinExistence type="inferred from homology"/>
<feature type="domain" description="SCP" evidence="3">
    <location>
        <begin position="37"/>
        <end position="171"/>
    </location>
</feature>
<protein>
    <recommendedName>
        <fullName evidence="3">SCP domain-containing protein</fullName>
    </recommendedName>
</protein>
<evidence type="ECO:0000256" key="2">
    <source>
        <dbReference type="SAM" id="MobiDB-lite"/>
    </source>
</evidence>
<dbReference type="CDD" id="cd05382">
    <property type="entry name" value="CAP_GAPR1-like"/>
    <property type="match status" value="3"/>
</dbReference>
<feature type="compositionally biased region" description="Basic and acidic residues" evidence="2">
    <location>
        <begin position="193"/>
        <end position="205"/>
    </location>
</feature>
<dbReference type="PANTHER" id="PTHR10334">
    <property type="entry name" value="CYSTEINE-RICH SECRETORY PROTEIN-RELATED"/>
    <property type="match status" value="1"/>
</dbReference>
<dbReference type="Pfam" id="PF00188">
    <property type="entry name" value="CAP"/>
    <property type="match status" value="3"/>
</dbReference>
<dbReference type="PROSITE" id="PS01009">
    <property type="entry name" value="CRISP_1"/>
    <property type="match status" value="2"/>
</dbReference>
<keyword evidence="5" id="KW-1185">Reference proteome</keyword>
<dbReference type="InterPro" id="IPR035940">
    <property type="entry name" value="CAP_sf"/>
</dbReference>
<reference evidence="4" key="1">
    <citation type="submission" date="2021-01" db="EMBL/GenBank/DDBJ databases">
        <authorList>
            <person name="Zahm M."/>
            <person name="Roques C."/>
            <person name="Cabau C."/>
            <person name="Klopp C."/>
            <person name="Donnadieu C."/>
            <person name="Jouanno E."/>
            <person name="Lampietro C."/>
            <person name="Louis A."/>
            <person name="Herpin A."/>
            <person name="Echchiki A."/>
            <person name="Berthelot C."/>
            <person name="Parey E."/>
            <person name="Roest-Crollius H."/>
            <person name="Braasch I."/>
            <person name="Postlethwait J."/>
            <person name="Bobe J."/>
            <person name="Montfort J."/>
            <person name="Bouchez O."/>
            <person name="Begum T."/>
            <person name="Mejri S."/>
            <person name="Adams A."/>
            <person name="Chen W.-J."/>
            <person name="Guiguen Y."/>
        </authorList>
    </citation>
    <scope>NUCLEOTIDE SEQUENCE</scope>
    <source>
        <strain evidence="4">YG-15Mar2019-1</strain>
        <tissue evidence="4">Brain</tissue>
    </source>
</reference>
<dbReference type="EMBL" id="JAFDVH010000006">
    <property type="protein sequence ID" value="KAG7476793.1"/>
    <property type="molecule type" value="Genomic_DNA"/>
</dbReference>
<dbReference type="InterPro" id="IPR002413">
    <property type="entry name" value="V5_allergen-like"/>
</dbReference>
<dbReference type="InterPro" id="IPR034113">
    <property type="entry name" value="SCP_GAPR1-like"/>
</dbReference>
<dbReference type="OrthoDB" id="337038at2759"/>
<gene>
    <name evidence="4" type="ORF">MATL_G00086690</name>
</gene>
<dbReference type="SUPFAM" id="SSF55797">
    <property type="entry name" value="PR-1-like"/>
    <property type="match status" value="3"/>
</dbReference>
<evidence type="ECO:0000259" key="3">
    <source>
        <dbReference type="SMART" id="SM00198"/>
    </source>
</evidence>
<sequence>MPGTATHADEGTPVWTVDVYLSYFYTWSSKEDLNDGSFEVEFLERHNTYRADHGAPPLTLSRDLCKTAQEWADHIMSTKTLQHSDTENGENLYYAFSSSKKTLNGKEAVDSWYSEIKNYDFSKPGPSRGKPVGHFTQVVWKSTREVGVGLATDGHTVFVVGQYSPAGNITNKGYHDKNVLPKGSQLQAGGEQRSGKKEQDKRKGGGADASFEAEFLERHNTYRADHGAPPLTLSRDLCRTAQEWADHIMSTQTLQHSDTENGENLYYAFSSSKRTLNGKEAVDSWYSEVKDYDFSKPGPSRGKPVGHFTQVVWKSSKEVGVGLATDGHTVFVVGQYSPAGNITNEDYYEKNVLPKDSSAFLSEFLQECNKRREEHGAEPLSLSSTLCQEAQAWAEALVKQRVLRQSSAEYGQNIWGVSGDPEITVSGKEIVEKWYNGADNYDFKKPGPQAKTGYFTQLVWCGSKEVGIGKANNGKGNIIIVAYFQPGGNITNHGYYARNVLPKGSKVKKQPS</sequence>
<feature type="domain" description="SCP" evidence="3">
    <location>
        <begin position="210"/>
        <end position="344"/>
    </location>
</feature>
<evidence type="ECO:0000313" key="5">
    <source>
        <dbReference type="Proteomes" id="UP001046870"/>
    </source>
</evidence>
<comment type="caution">
    <text evidence="4">The sequence shown here is derived from an EMBL/GenBank/DDBJ whole genome shotgun (WGS) entry which is preliminary data.</text>
</comment>
<dbReference type="Gene3D" id="3.40.33.10">
    <property type="entry name" value="CAP"/>
    <property type="match status" value="3"/>
</dbReference>
<dbReference type="InterPro" id="IPR018244">
    <property type="entry name" value="Allrgn_V5/Tpx1_CS"/>
</dbReference>
<organism evidence="4 5">
    <name type="scientific">Megalops atlanticus</name>
    <name type="common">Tarpon</name>
    <name type="synonym">Clupea gigantea</name>
    <dbReference type="NCBI Taxonomy" id="7932"/>
    <lineage>
        <taxon>Eukaryota</taxon>
        <taxon>Metazoa</taxon>
        <taxon>Chordata</taxon>
        <taxon>Craniata</taxon>
        <taxon>Vertebrata</taxon>
        <taxon>Euteleostomi</taxon>
        <taxon>Actinopterygii</taxon>
        <taxon>Neopterygii</taxon>
        <taxon>Teleostei</taxon>
        <taxon>Elopiformes</taxon>
        <taxon>Megalopidae</taxon>
        <taxon>Megalops</taxon>
    </lineage>
</organism>
<dbReference type="GO" id="GO:0005576">
    <property type="term" value="C:extracellular region"/>
    <property type="evidence" value="ECO:0007669"/>
    <property type="project" value="InterPro"/>
</dbReference>
<dbReference type="InterPro" id="IPR014044">
    <property type="entry name" value="CAP_dom"/>
</dbReference>
<dbReference type="PRINTS" id="PR00837">
    <property type="entry name" value="V5TPXLIKE"/>
</dbReference>
<feature type="domain" description="SCP" evidence="3">
    <location>
        <begin position="359"/>
        <end position="492"/>
    </location>
</feature>
<dbReference type="PRINTS" id="PR00838">
    <property type="entry name" value="V5ALLERGEN"/>
</dbReference>